<name>A0A561PAY7_9BACT</name>
<keyword evidence="10" id="KW-1003">Cell membrane</keyword>
<comment type="catalytic activity">
    <reaction evidence="9">
        <text>Zn(2+)(in) + ATP + H2O = Zn(2+)(out) + ADP + phosphate + H(+)</text>
        <dbReference type="Rhea" id="RHEA:20621"/>
        <dbReference type="ChEBI" id="CHEBI:15377"/>
        <dbReference type="ChEBI" id="CHEBI:15378"/>
        <dbReference type="ChEBI" id="CHEBI:29105"/>
        <dbReference type="ChEBI" id="CHEBI:30616"/>
        <dbReference type="ChEBI" id="CHEBI:43474"/>
        <dbReference type="ChEBI" id="CHEBI:456216"/>
        <dbReference type="EC" id="7.2.2.12"/>
    </reaction>
</comment>
<organism evidence="12 13">
    <name type="scientific">Chitinophaga polysaccharea</name>
    <dbReference type="NCBI Taxonomy" id="1293035"/>
    <lineage>
        <taxon>Bacteria</taxon>
        <taxon>Pseudomonadati</taxon>
        <taxon>Bacteroidota</taxon>
        <taxon>Chitinophagia</taxon>
        <taxon>Chitinophagales</taxon>
        <taxon>Chitinophagaceae</taxon>
        <taxon>Chitinophaga</taxon>
    </lineage>
</organism>
<evidence type="ECO:0000256" key="6">
    <source>
        <dbReference type="ARBA" id="ARBA00022989"/>
    </source>
</evidence>
<dbReference type="Proteomes" id="UP000320811">
    <property type="component" value="Unassembled WGS sequence"/>
</dbReference>
<evidence type="ECO:0000256" key="7">
    <source>
        <dbReference type="ARBA" id="ARBA00023136"/>
    </source>
</evidence>
<dbReference type="InterPro" id="IPR018303">
    <property type="entry name" value="ATPase_P-typ_P_site"/>
</dbReference>
<dbReference type="GO" id="GO:0016887">
    <property type="term" value="F:ATP hydrolysis activity"/>
    <property type="evidence" value="ECO:0007669"/>
    <property type="project" value="InterPro"/>
</dbReference>
<dbReference type="InterPro" id="IPR023299">
    <property type="entry name" value="ATPase_P-typ_cyto_dom_N"/>
</dbReference>
<dbReference type="Pfam" id="PF00702">
    <property type="entry name" value="Hydrolase"/>
    <property type="match status" value="1"/>
</dbReference>
<dbReference type="EC" id="7.2.2.12" evidence="8"/>
<dbReference type="InterPro" id="IPR059000">
    <property type="entry name" value="ATPase_P-type_domA"/>
</dbReference>
<comment type="subcellular location">
    <subcellularLocation>
        <location evidence="10">Cell membrane</location>
    </subcellularLocation>
    <subcellularLocation>
        <location evidence="1">Membrane</location>
    </subcellularLocation>
</comment>
<dbReference type="PRINTS" id="PR00119">
    <property type="entry name" value="CATATPASE"/>
</dbReference>
<evidence type="ECO:0000256" key="10">
    <source>
        <dbReference type="RuleBase" id="RU362081"/>
    </source>
</evidence>
<dbReference type="PRINTS" id="PR00120">
    <property type="entry name" value="HATPASE"/>
</dbReference>
<keyword evidence="10" id="KW-0547">Nucleotide-binding</keyword>
<keyword evidence="3 10" id="KW-0812">Transmembrane</keyword>
<dbReference type="GO" id="GO:0005886">
    <property type="term" value="C:plasma membrane"/>
    <property type="evidence" value="ECO:0007669"/>
    <property type="project" value="UniProtKB-SubCell"/>
</dbReference>
<evidence type="ECO:0000256" key="2">
    <source>
        <dbReference type="ARBA" id="ARBA00006024"/>
    </source>
</evidence>
<comment type="caution">
    <text evidence="12">The sequence shown here is derived from an EMBL/GenBank/DDBJ whole genome shotgun (WGS) entry which is preliminary data.</text>
</comment>
<sequence>MYIFRYMLILYSEKIIYFKYLTMQKIKRFLLPAAIVVSMVLLINIFIQISSQWRTLIFILGGVVGTLPLIKEITHSFKLKKIDLGIPVLATIVILFYVKEFWIACVFMLVIILGNIFKEYILWKVEQSVKEISRSLPDSAFLKTDEIREIKIKDIRKDDTLIVKAGGSIPVDGILLSDEAMLDESVITGESRLITKKKGDHLVAGSINQNNSLEMQVVNTSESSTLAQIHKLVEEAQSHSTQLSRFTTKFAFINSAVALIGTILIYVSTRNLLQALAFWIALVPVVFAIIVPVATTIGISKLAKNGIMVKTGEALENLTRIDSIVFDKTGTLTMGAPEINKIIILDKTFSETSLLELSASVEKYSEHPLSRAFIQKATTLNISFSPVDHIEIIKGKGLQGICKGKRVLIGSLHLIQEEGFMIPFEVQNTIKESESERSTAIFVIVDESLAGVIFLADQLRDHIKETMAALKNMQMKLTMLTGDNKIIAEKVAHDVGITRFYAETLPQDKIKYIQEFKSNGEKVIMIGDGINDAPALSESNVGIAMGLRGTDITLNSAKVVLLNDNIEVLPYTLLMSKKVLHIIRLDLYLATVIHVTAACLSVAGIITILGSAVIHQVSSVLVLLNTLRLFTIRKP</sequence>
<proteinExistence type="inferred from homology"/>
<dbReference type="SUPFAM" id="SSF81653">
    <property type="entry name" value="Calcium ATPase, transduction domain A"/>
    <property type="match status" value="1"/>
</dbReference>
<evidence type="ECO:0000256" key="4">
    <source>
        <dbReference type="ARBA" id="ARBA00022723"/>
    </source>
</evidence>
<dbReference type="PROSITE" id="PS00154">
    <property type="entry name" value="ATPASE_E1_E2"/>
    <property type="match status" value="1"/>
</dbReference>
<evidence type="ECO:0000256" key="8">
    <source>
        <dbReference type="ARBA" id="ARBA00039097"/>
    </source>
</evidence>
<protein>
    <recommendedName>
        <fullName evidence="8">P-type Zn(2+) transporter</fullName>
        <ecNumber evidence="8">7.2.2.12</ecNumber>
    </recommendedName>
</protein>
<dbReference type="GO" id="GO:0016463">
    <property type="term" value="F:P-type zinc transporter activity"/>
    <property type="evidence" value="ECO:0007669"/>
    <property type="project" value="UniProtKB-EC"/>
</dbReference>
<dbReference type="Pfam" id="PF00122">
    <property type="entry name" value="E1-E2_ATPase"/>
    <property type="match status" value="1"/>
</dbReference>
<dbReference type="SUPFAM" id="SSF81665">
    <property type="entry name" value="Calcium ATPase, transmembrane domain M"/>
    <property type="match status" value="1"/>
</dbReference>
<dbReference type="InterPro" id="IPR001757">
    <property type="entry name" value="P_typ_ATPase"/>
</dbReference>
<accession>A0A561PAY7</accession>
<evidence type="ECO:0000256" key="9">
    <source>
        <dbReference type="ARBA" id="ARBA00047308"/>
    </source>
</evidence>
<dbReference type="GO" id="GO:0046872">
    <property type="term" value="F:metal ion binding"/>
    <property type="evidence" value="ECO:0007669"/>
    <property type="project" value="UniProtKB-KW"/>
</dbReference>
<feature type="transmembrane region" description="Helical" evidence="10">
    <location>
        <begin position="250"/>
        <end position="269"/>
    </location>
</feature>
<dbReference type="InterPro" id="IPR023298">
    <property type="entry name" value="ATPase_P-typ_TM_dom_sf"/>
</dbReference>
<dbReference type="Gene3D" id="3.40.50.1000">
    <property type="entry name" value="HAD superfamily/HAD-like"/>
    <property type="match status" value="1"/>
</dbReference>
<dbReference type="PANTHER" id="PTHR48085">
    <property type="entry name" value="CADMIUM/ZINC-TRANSPORTING ATPASE HMA2-RELATED"/>
    <property type="match status" value="1"/>
</dbReference>
<dbReference type="SFLD" id="SFLDS00003">
    <property type="entry name" value="Haloacid_Dehalogenase"/>
    <property type="match status" value="1"/>
</dbReference>
<dbReference type="SFLD" id="SFLDF00027">
    <property type="entry name" value="p-type_atpase"/>
    <property type="match status" value="1"/>
</dbReference>
<keyword evidence="7 10" id="KW-0472">Membrane</keyword>
<gene>
    <name evidence="12" type="ORF">FHW36_10991</name>
</gene>
<dbReference type="SUPFAM" id="SSF56784">
    <property type="entry name" value="HAD-like"/>
    <property type="match status" value="1"/>
</dbReference>
<dbReference type="PANTHER" id="PTHR48085:SF5">
    <property type="entry name" value="CADMIUM_ZINC-TRANSPORTING ATPASE HMA4-RELATED"/>
    <property type="match status" value="1"/>
</dbReference>
<dbReference type="NCBIfam" id="TIGR01494">
    <property type="entry name" value="ATPase_P-type"/>
    <property type="match status" value="1"/>
</dbReference>
<keyword evidence="5" id="KW-1278">Translocase</keyword>
<dbReference type="InterPro" id="IPR008250">
    <property type="entry name" value="ATPase_P-typ_transduc_dom_A_sf"/>
</dbReference>
<evidence type="ECO:0000256" key="5">
    <source>
        <dbReference type="ARBA" id="ARBA00022967"/>
    </source>
</evidence>
<feature type="domain" description="P-type ATPase A" evidence="11">
    <location>
        <begin position="141"/>
        <end position="234"/>
    </location>
</feature>
<keyword evidence="10" id="KW-0067">ATP-binding</keyword>
<dbReference type="AlphaFoldDB" id="A0A561PAY7"/>
<dbReference type="GO" id="GO:0005524">
    <property type="term" value="F:ATP binding"/>
    <property type="evidence" value="ECO:0007669"/>
    <property type="project" value="UniProtKB-UniRule"/>
</dbReference>
<dbReference type="InterPro" id="IPR044492">
    <property type="entry name" value="P_typ_ATPase_HD_dom"/>
</dbReference>
<feature type="transmembrane region" description="Helical" evidence="10">
    <location>
        <begin position="585"/>
        <end position="606"/>
    </location>
</feature>
<evidence type="ECO:0000313" key="13">
    <source>
        <dbReference type="Proteomes" id="UP000320811"/>
    </source>
</evidence>
<feature type="transmembrane region" description="Helical" evidence="10">
    <location>
        <begin position="275"/>
        <end position="299"/>
    </location>
</feature>
<dbReference type="InterPro" id="IPR027256">
    <property type="entry name" value="P-typ_ATPase_IB"/>
</dbReference>
<dbReference type="InterPro" id="IPR023214">
    <property type="entry name" value="HAD_sf"/>
</dbReference>
<comment type="similarity">
    <text evidence="2 10">Belongs to the cation transport ATPase (P-type) (TC 3.A.3) family. Type IB subfamily.</text>
</comment>
<dbReference type="EMBL" id="VIWO01000009">
    <property type="protein sequence ID" value="TWF35303.1"/>
    <property type="molecule type" value="Genomic_DNA"/>
</dbReference>
<keyword evidence="13" id="KW-1185">Reference proteome</keyword>
<dbReference type="InterPro" id="IPR051014">
    <property type="entry name" value="Cation_Transport_ATPase_IB"/>
</dbReference>
<feature type="transmembrane region" description="Helical" evidence="10">
    <location>
        <begin position="29"/>
        <end position="47"/>
    </location>
</feature>
<dbReference type="Gene3D" id="3.40.1110.10">
    <property type="entry name" value="Calcium-transporting ATPase, cytoplasmic domain N"/>
    <property type="match status" value="1"/>
</dbReference>
<evidence type="ECO:0000313" key="12">
    <source>
        <dbReference type="EMBL" id="TWF35303.1"/>
    </source>
</evidence>
<dbReference type="NCBIfam" id="TIGR01525">
    <property type="entry name" value="ATPase-IB_hvy"/>
    <property type="match status" value="1"/>
</dbReference>
<dbReference type="Gene3D" id="2.70.150.10">
    <property type="entry name" value="Calcium-transporting ATPase, cytoplasmic transduction domain A"/>
    <property type="match status" value="1"/>
</dbReference>
<dbReference type="OrthoDB" id="1521937at2"/>
<keyword evidence="6 10" id="KW-1133">Transmembrane helix</keyword>
<reference evidence="12 13" key="1">
    <citation type="submission" date="2019-06" db="EMBL/GenBank/DDBJ databases">
        <title>Sorghum-associated microbial communities from plants grown in Nebraska, USA.</title>
        <authorList>
            <person name="Schachtman D."/>
        </authorList>
    </citation>
    <scope>NUCLEOTIDE SEQUENCE [LARGE SCALE GENOMIC DNA]</scope>
    <source>
        <strain evidence="12 13">1209</strain>
    </source>
</reference>
<keyword evidence="4 10" id="KW-0479">Metal-binding</keyword>
<dbReference type="InterPro" id="IPR036412">
    <property type="entry name" value="HAD-like_sf"/>
</dbReference>
<feature type="transmembrane region" description="Helical" evidence="10">
    <location>
        <begin position="612"/>
        <end position="630"/>
    </location>
</feature>
<dbReference type="SFLD" id="SFLDG00002">
    <property type="entry name" value="C1.7:_P-type_atpase_like"/>
    <property type="match status" value="1"/>
</dbReference>
<evidence type="ECO:0000256" key="1">
    <source>
        <dbReference type="ARBA" id="ARBA00004370"/>
    </source>
</evidence>
<evidence type="ECO:0000256" key="3">
    <source>
        <dbReference type="ARBA" id="ARBA00022692"/>
    </source>
</evidence>
<evidence type="ECO:0000259" key="11">
    <source>
        <dbReference type="Pfam" id="PF00122"/>
    </source>
</evidence>